<dbReference type="AlphaFoldDB" id="A0A7C8KVP7"/>
<accession>A0A7C8KVP7</accession>
<gene>
    <name evidence="1" type="ORF">EYR41_010062</name>
</gene>
<reference evidence="1 2" key="1">
    <citation type="submission" date="2019-03" db="EMBL/GenBank/DDBJ databases">
        <title>Nematode-trapping fungi genome.</title>
        <authorList>
            <person name="Vidal-Diez De Ulzurrun G."/>
        </authorList>
    </citation>
    <scope>NUCLEOTIDE SEQUENCE [LARGE SCALE GENOMIC DNA]</scope>
    <source>
        <strain evidence="1 2">TWF154</strain>
    </source>
</reference>
<dbReference type="OrthoDB" id="10377846at2759"/>
<organism evidence="1 2">
    <name type="scientific">Orbilia oligospora</name>
    <name type="common">Nematode-trapping fungus</name>
    <name type="synonym">Arthrobotrys oligospora</name>
    <dbReference type="NCBI Taxonomy" id="2813651"/>
    <lineage>
        <taxon>Eukaryota</taxon>
        <taxon>Fungi</taxon>
        <taxon>Dikarya</taxon>
        <taxon>Ascomycota</taxon>
        <taxon>Pezizomycotina</taxon>
        <taxon>Orbiliomycetes</taxon>
        <taxon>Orbiliales</taxon>
        <taxon>Orbiliaceae</taxon>
        <taxon>Orbilia</taxon>
    </lineage>
</organism>
<dbReference type="Proteomes" id="UP000297595">
    <property type="component" value="Unassembled WGS sequence"/>
</dbReference>
<proteinExistence type="predicted"/>
<name>A0A7C8KVP7_ORBOL</name>
<protein>
    <submittedName>
        <fullName evidence="1">Uncharacterized protein</fullName>
    </submittedName>
</protein>
<evidence type="ECO:0000313" key="1">
    <source>
        <dbReference type="EMBL" id="TGJ63979.1"/>
    </source>
</evidence>
<sequence length="178" mass="20340">MYMHLREDSSPWCSVAKGRGGYSIVYRGVKFKTSRIVATRDPDRGSYPVSALQDDMVAPVYEFTAERSDEGAFKDMSFCGRFFECSVKSDTNLTRILRSLQLDSHAFNRPTKRSKGPLKGRLYVKESMLEDNLELQAYPDPRVRPLHGDFRADSRCNGGCYCATNRYTIADPREERQV</sequence>
<dbReference type="EMBL" id="SOZJ01000007">
    <property type="protein sequence ID" value="TGJ63979.1"/>
    <property type="molecule type" value="Genomic_DNA"/>
</dbReference>
<evidence type="ECO:0000313" key="2">
    <source>
        <dbReference type="Proteomes" id="UP000297595"/>
    </source>
</evidence>
<comment type="caution">
    <text evidence="1">The sequence shown here is derived from an EMBL/GenBank/DDBJ whole genome shotgun (WGS) entry which is preliminary data.</text>
</comment>